<dbReference type="CDD" id="cd03214">
    <property type="entry name" value="ABC_Iron-Siderophores_B12_Hemin"/>
    <property type="match status" value="1"/>
</dbReference>
<evidence type="ECO:0000256" key="1">
    <source>
        <dbReference type="ARBA" id="ARBA00022448"/>
    </source>
</evidence>
<dbReference type="GO" id="GO:0016887">
    <property type="term" value="F:ATP hydrolysis activity"/>
    <property type="evidence" value="ECO:0007669"/>
    <property type="project" value="InterPro"/>
</dbReference>
<keyword evidence="2" id="KW-0547">Nucleotide-binding</keyword>
<dbReference type="PANTHER" id="PTHR42794:SF2">
    <property type="entry name" value="ABC TRANSPORTER ATP-BINDING PROTEIN"/>
    <property type="match status" value="1"/>
</dbReference>
<dbReference type="OrthoDB" id="9787851at2"/>
<reference evidence="5 8" key="2">
    <citation type="submission" date="2022-05" db="EMBL/GenBank/DDBJ databases">
        <title>Genome Sequencing of Bee-Associated Microbes.</title>
        <authorList>
            <person name="Dunlap C."/>
        </authorList>
    </citation>
    <scope>NUCLEOTIDE SEQUENCE [LARGE SCALE GENOMIC DNA]</scope>
    <source>
        <strain evidence="5 8">NRRL B-23120</strain>
    </source>
</reference>
<dbReference type="EMBL" id="JAMDMJ010000033">
    <property type="protein sequence ID" value="MCY9598643.1"/>
    <property type="molecule type" value="Genomic_DNA"/>
</dbReference>
<organism evidence="6 7">
    <name type="scientific">Paenibacillus chitinolyticus</name>
    <dbReference type="NCBI Taxonomy" id="79263"/>
    <lineage>
        <taxon>Bacteria</taxon>
        <taxon>Bacillati</taxon>
        <taxon>Bacillota</taxon>
        <taxon>Bacilli</taxon>
        <taxon>Bacillales</taxon>
        <taxon>Paenibacillaceae</taxon>
        <taxon>Paenibacillus</taxon>
    </lineage>
</organism>
<dbReference type="InterPro" id="IPR017871">
    <property type="entry name" value="ABC_transporter-like_CS"/>
</dbReference>
<dbReference type="GO" id="GO:0005524">
    <property type="term" value="F:ATP binding"/>
    <property type="evidence" value="ECO:0007669"/>
    <property type="project" value="UniProtKB-KW"/>
</dbReference>
<keyword evidence="3 6" id="KW-0067">ATP-binding</keyword>
<dbReference type="Proteomes" id="UP001527202">
    <property type="component" value="Unassembled WGS sequence"/>
</dbReference>
<sequence length="268" mass="29775">MNMEANHLSLSIGAKKILDSVTLNVREGEFIGLIGPNGSGKSTLLKTVYRELKPDAGQVFLDERELLNLPYKKAAELMAVVSQESSVEFDFSVADMVLMGRYPHKKWYESDTEADRGICLRALETVGLGHFGERSFATLSGGEKQRVLIARALAQQAKFLILDEPTNHLDIRYQLQIMELVRSLGITTLAALHDLNMAAYYCDRLYIISEGRIAAEGTPAELLVPAVLRDIFGVHAEVNLHALTGKPVITYLPESFYNEGLKQTEESF</sequence>
<dbReference type="PROSITE" id="PS50893">
    <property type="entry name" value="ABC_TRANSPORTER_2"/>
    <property type="match status" value="1"/>
</dbReference>
<accession>A0A410WWM2</accession>
<dbReference type="Proteomes" id="UP000288943">
    <property type="component" value="Chromosome"/>
</dbReference>
<dbReference type="AlphaFoldDB" id="A0A410WWM2"/>
<dbReference type="PROSITE" id="PS00211">
    <property type="entry name" value="ABC_TRANSPORTER_1"/>
    <property type="match status" value="1"/>
</dbReference>
<evidence type="ECO:0000313" key="7">
    <source>
        <dbReference type="Proteomes" id="UP000288943"/>
    </source>
</evidence>
<dbReference type="PANTHER" id="PTHR42794">
    <property type="entry name" value="HEMIN IMPORT ATP-BINDING PROTEIN HMUV"/>
    <property type="match status" value="1"/>
</dbReference>
<dbReference type="SUPFAM" id="SSF52540">
    <property type="entry name" value="P-loop containing nucleoside triphosphate hydrolases"/>
    <property type="match status" value="1"/>
</dbReference>
<evidence type="ECO:0000259" key="4">
    <source>
        <dbReference type="PROSITE" id="PS50893"/>
    </source>
</evidence>
<dbReference type="InterPro" id="IPR003439">
    <property type="entry name" value="ABC_transporter-like_ATP-bd"/>
</dbReference>
<proteinExistence type="predicted"/>
<gene>
    <name evidence="5" type="ORF">M5X16_23090</name>
    <name evidence="6" type="ORF">PC41400_14020</name>
</gene>
<evidence type="ECO:0000313" key="6">
    <source>
        <dbReference type="EMBL" id="QAV18733.1"/>
    </source>
</evidence>
<feature type="domain" description="ABC transporter" evidence="4">
    <location>
        <begin position="3"/>
        <end position="235"/>
    </location>
</feature>
<dbReference type="FunFam" id="3.40.50.300:FF:000134">
    <property type="entry name" value="Iron-enterobactin ABC transporter ATP-binding protein"/>
    <property type="match status" value="1"/>
</dbReference>
<dbReference type="SMART" id="SM00382">
    <property type="entry name" value="AAA"/>
    <property type="match status" value="1"/>
</dbReference>
<dbReference type="KEGG" id="pchi:PC41400_14020"/>
<dbReference type="RefSeq" id="WP_042227845.1">
    <property type="nucleotide sequence ID" value="NZ_CP026520.1"/>
</dbReference>
<dbReference type="EMBL" id="CP026520">
    <property type="protein sequence ID" value="QAV18733.1"/>
    <property type="molecule type" value="Genomic_DNA"/>
</dbReference>
<dbReference type="InterPro" id="IPR027417">
    <property type="entry name" value="P-loop_NTPase"/>
</dbReference>
<keyword evidence="8" id="KW-1185">Reference proteome</keyword>
<evidence type="ECO:0000313" key="5">
    <source>
        <dbReference type="EMBL" id="MCY9598643.1"/>
    </source>
</evidence>
<evidence type="ECO:0000256" key="2">
    <source>
        <dbReference type="ARBA" id="ARBA00022741"/>
    </source>
</evidence>
<reference evidence="6 7" key="1">
    <citation type="submission" date="2018-01" db="EMBL/GenBank/DDBJ databases">
        <title>The whole genome sequencing and assembly of Paenibacillus chitinolyticus KCCM 41400 strain.</title>
        <authorList>
            <person name="Kim J.-Y."/>
            <person name="Park M.-K."/>
            <person name="Lee Y.-J."/>
            <person name="Yi H."/>
            <person name="Bahn Y.-S."/>
            <person name="Kim J.F."/>
            <person name="Lee D.-W."/>
        </authorList>
    </citation>
    <scope>NUCLEOTIDE SEQUENCE [LARGE SCALE GENOMIC DNA]</scope>
    <source>
        <strain evidence="6 7">KCCM 41400</strain>
    </source>
</reference>
<dbReference type="GeneID" id="95375928"/>
<protein>
    <submittedName>
        <fullName evidence="6">ABC transporter ATP-binding protein</fullName>
    </submittedName>
</protein>
<evidence type="ECO:0000313" key="8">
    <source>
        <dbReference type="Proteomes" id="UP001527202"/>
    </source>
</evidence>
<dbReference type="InterPro" id="IPR003593">
    <property type="entry name" value="AAA+_ATPase"/>
</dbReference>
<keyword evidence="1" id="KW-0813">Transport</keyword>
<evidence type="ECO:0000256" key="3">
    <source>
        <dbReference type="ARBA" id="ARBA00022840"/>
    </source>
</evidence>
<name>A0A410WWM2_9BACL</name>
<dbReference type="Gene3D" id="3.40.50.300">
    <property type="entry name" value="P-loop containing nucleotide triphosphate hydrolases"/>
    <property type="match status" value="1"/>
</dbReference>
<dbReference type="Pfam" id="PF00005">
    <property type="entry name" value="ABC_tran"/>
    <property type="match status" value="1"/>
</dbReference>